<dbReference type="SUPFAM" id="SSF64153">
    <property type="entry name" value="YjeF N-terminal domain-like"/>
    <property type="match status" value="1"/>
</dbReference>
<dbReference type="PIRSF" id="PIRSF017184">
    <property type="entry name" value="Nnr"/>
    <property type="match status" value="1"/>
</dbReference>
<gene>
    <name evidence="17" type="primary">nnrD</name>
    <name evidence="18" type="synonym">nnrE</name>
    <name evidence="22" type="ORF">CRV11_02260</name>
</gene>
<evidence type="ECO:0000256" key="6">
    <source>
        <dbReference type="ARBA" id="ARBA00022741"/>
    </source>
</evidence>
<name>A0A2P5SXQ5_9GAMM</name>
<comment type="subunit">
    <text evidence="17">Homotetramer.</text>
</comment>
<keyword evidence="10 17" id="KW-0520">NAD</keyword>
<dbReference type="InterPro" id="IPR030677">
    <property type="entry name" value="Nnr"/>
</dbReference>
<keyword evidence="5 18" id="KW-0479">Metal-binding</keyword>
<feature type="binding site" evidence="18">
    <location>
        <begin position="71"/>
        <end position="75"/>
    </location>
    <ligand>
        <name>(6S)-NADPHX</name>
        <dbReference type="ChEBI" id="CHEBI:64076"/>
    </ligand>
</feature>
<comment type="catalytic activity">
    <reaction evidence="15 17 19">
        <text>(6S)-NADHX + ADP = AMP + phosphate + NADH + H(+)</text>
        <dbReference type="Rhea" id="RHEA:32223"/>
        <dbReference type="ChEBI" id="CHEBI:15378"/>
        <dbReference type="ChEBI" id="CHEBI:43474"/>
        <dbReference type="ChEBI" id="CHEBI:57945"/>
        <dbReference type="ChEBI" id="CHEBI:64074"/>
        <dbReference type="ChEBI" id="CHEBI:456215"/>
        <dbReference type="ChEBI" id="CHEBI:456216"/>
        <dbReference type="EC" id="4.2.1.136"/>
    </reaction>
</comment>
<comment type="catalytic activity">
    <reaction evidence="2 18 19">
        <text>(6R)-NADPHX = (6S)-NADPHX</text>
        <dbReference type="Rhea" id="RHEA:32227"/>
        <dbReference type="ChEBI" id="CHEBI:64076"/>
        <dbReference type="ChEBI" id="CHEBI:64077"/>
        <dbReference type="EC" id="5.1.99.6"/>
    </reaction>
</comment>
<protein>
    <recommendedName>
        <fullName evidence="19">Bifunctional NAD(P)H-hydrate repair enzyme</fullName>
    </recommendedName>
    <alternativeName>
        <fullName evidence="19">Nicotinamide nucleotide repair protein</fullName>
    </alternativeName>
    <domain>
        <recommendedName>
            <fullName evidence="19">ADP-dependent (S)-NAD(P)H-hydrate dehydratase</fullName>
            <ecNumber evidence="19">4.2.1.136</ecNumber>
        </recommendedName>
        <alternativeName>
            <fullName evidence="19">ADP-dependent NAD(P)HX dehydratase</fullName>
        </alternativeName>
    </domain>
    <domain>
        <recommendedName>
            <fullName evidence="19">NAD(P)H-hydrate epimerase</fullName>
            <ecNumber evidence="19">5.1.99.6</ecNumber>
        </recommendedName>
    </domain>
</protein>
<evidence type="ECO:0000256" key="19">
    <source>
        <dbReference type="PIRNR" id="PIRNR017184"/>
    </source>
</evidence>
<evidence type="ECO:0000256" key="5">
    <source>
        <dbReference type="ARBA" id="ARBA00022723"/>
    </source>
</evidence>
<dbReference type="NCBIfam" id="NF007856">
    <property type="entry name" value="PRK10565.1"/>
    <property type="match status" value="1"/>
</dbReference>
<comment type="caution">
    <text evidence="22">The sequence shown here is derived from an EMBL/GenBank/DDBJ whole genome shotgun (WGS) entry which is preliminary data.</text>
</comment>
<comment type="function">
    <text evidence="17">Catalyzes the dehydration of the S-form of NAD(P)HX at the expense of ADP, which is converted to AMP. Together with NAD(P)HX epimerase, which catalyzes the epimerization of the S- and R-forms, the enzyme allows the repair of both epimers of NAD(P)HX, a damaged form of NAD(P)H that is a result of enzymatic or heat-dependent hydration.</text>
</comment>
<evidence type="ECO:0000259" key="21">
    <source>
        <dbReference type="PROSITE" id="PS51385"/>
    </source>
</evidence>
<dbReference type="InterPro" id="IPR029056">
    <property type="entry name" value="Ribokinase-like"/>
</dbReference>
<comment type="similarity">
    <text evidence="4 19">In the C-terminal section; belongs to the NnrD/CARKD family.</text>
</comment>
<evidence type="ECO:0000256" key="12">
    <source>
        <dbReference type="ARBA" id="ARBA00023239"/>
    </source>
</evidence>
<comment type="cofactor">
    <cofactor evidence="18 19">
        <name>K(+)</name>
        <dbReference type="ChEBI" id="CHEBI:29103"/>
    </cofactor>
    <text evidence="18 19">Binds 1 potassium ion per subunit.</text>
</comment>
<dbReference type="PANTHER" id="PTHR12592">
    <property type="entry name" value="ATP-DEPENDENT (S)-NAD(P)H-HYDRATE DEHYDRATASE FAMILY MEMBER"/>
    <property type="match status" value="1"/>
</dbReference>
<evidence type="ECO:0000256" key="17">
    <source>
        <dbReference type="HAMAP-Rule" id="MF_01965"/>
    </source>
</evidence>
<evidence type="ECO:0000256" key="7">
    <source>
        <dbReference type="ARBA" id="ARBA00022840"/>
    </source>
</evidence>
<dbReference type="InterPro" id="IPR017953">
    <property type="entry name" value="Carbohydrate_kinase_pred_CS"/>
</dbReference>
<evidence type="ECO:0000256" key="13">
    <source>
        <dbReference type="ARBA" id="ARBA00023268"/>
    </source>
</evidence>
<evidence type="ECO:0000256" key="2">
    <source>
        <dbReference type="ARBA" id="ARBA00000909"/>
    </source>
</evidence>
<evidence type="ECO:0000256" key="11">
    <source>
        <dbReference type="ARBA" id="ARBA00023235"/>
    </source>
</evidence>
<dbReference type="HAMAP" id="MF_01965">
    <property type="entry name" value="NADHX_dehydratase"/>
    <property type="match status" value="1"/>
</dbReference>
<dbReference type="Gene3D" id="3.40.1190.20">
    <property type="match status" value="1"/>
</dbReference>
<evidence type="ECO:0000256" key="10">
    <source>
        <dbReference type="ARBA" id="ARBA00023027"/>
    </source>
</evidence>
<evidence type="ECO:0000259" key="20">
    <source>
        <dbReference type="PROSITE" id="PS51383"/>
    </source>
</evidence>
<dbReference type="EMBL" id="PDKS01000003">
    <property type="protein sequence ID" value="PPI87121.1"/>
    <property type="molecule type" value="Genomic_DNA"/>
</dbReference>
<evidence type="ECO:0000313" key="22">
    <source>
        <dbReference type="EMBL" id="PPI87121.1"/>
    </source>
</evidence>
<evidence type="ECO:0000313" key="23">
    <source>
        <dbReference type="Proteomes" id="UP000296034"/>
    </source>
</evidence>
<dbReference type="EC" id="5.1.99.6" evidence="19"/>
<comment type="similarity">
    <text evidence="18">Belongs to the NnrE/AIBP family.</text>
</comment>
<feature type="binding site" evidence="17">
    <location>
        <begin position="414"/>
        <end position="418"/>
    </location>
    <ligand>
        <name>AMP</name>
        <dbReference type="ChEBI" id="CHEBI:456215"/>
    </ligand>
</feature>
<dbReference type="GO" id="GO:0052856">
    <property type="term" value="F:NAD(P)HX epimerase activity"/>
    <property type="evidence" value="ECO:0007669"/>
    <property type="project" value="UniProtKB-UniRule"/>
</dbReference>
<evidence type="ECO:0000256" key="9">
    <source>
        <dbReference type="ARBA" id="ARBA00022958"/>
    </source>
</evidence>
<dbReference type="HAMAP" id="MF_01966">
    <property type="entry name" value="NADHX_epimerase"/>
    <property type="match status" value="1"/>
</dbReference>
<reference evidence="22 23" key="1">
    <citation type="journal article" date="2018" name="Genome Biol. Evol.">
        <title>Cladogenesis and Genomic Streamlining in Extracellular Endosymbionts of Tropical Stink Bugs.</title>
        <authorList>
            <person name="Otero-Bravo A."/>
            <person name="Goffredi S."/>
            <person name="Sabree Z.L."/>
        </authorList>
    </citation>
    <scope>NUCLEOTIDE SEQUENCE [LARGE SCALE GENOMIC DNA]</scope>
    <source>
        <strain evidence="22 23">SoET</strain>
    </source>
</reference>
<evidence type="ECO:0000256" key="1">
    <source>
        <dbReference type="ARBA" id="ARBA00000013"/>
    </source>
</evidence>
<keyword evidence="7 17" id="KW-0067">ATP-binding</keyword>
<feature type="binding site" evidence="18">
    <location>
        <position position="172"/>
    </location>
    <ligand>
        <name>K(+)</name>
        <dbReference type="ChEBI" id="CHEBI:29103"/>
    </ligand>
</feature>
<dbReference type="Gene3D" id="3.40.50.10260">
    <property type="entry name" value="YjeF N-terminal domain"/>
    <property type="match status" value="1"/>
</dbReference>
<dbReference type="GO" id="GO:0046872">
    <property type="term" value="F:metal ion binding"/>
    <property type="evidence" value="ECO:0007669"/>
    <property type="project" value="UniProtKB-UniRule"/>
</dbReference>
<dbReference type="SUPFAM" id="SSF53613">
    <property type="entry name" value="Ribokinase-like"/>
    <property type="match status" value="1"/>
</dbReference>
<dbReference type="GO" id="GO:0052855">
    <property type="term" value="F:ADP-dependent NAD(P)H-hydrate dehydratase activity"/>
    <property type="evidence" value="ECO:0007669"/>
    <property type="project" value="UniProtKB-UniRule"/>
</dbReference>
<dbReference type="GO" id="GO:0005524">
    <property type="term" value="F:ATP binding"/>
    <property type="evidence" value="ECO:0007669"/>
    <property type="project" value="UniProtKB-UniRule"/>
</dbReference>
<keyword evidence="11 18" id="KW-0413">Isomerase</keyword>
<feature type="binding site" evidence="17">
    <location>
        <position position="444"/>
    </location>
    <ligand>
        <name>(6S)-NADPHX</name>
        <dbReference type="ChEBI" id="CHEBI:64076"/>
    </ligand>
</feature>
<evidence type="ECO:0000256" key="4">
    <source>
        <dbReference type="ARBA" id="ARBA00009524"/>
    </source>
</evidence>
<evidence type="ECO:0000256" key="14">
    <source>
        <dbReference type="ARBA" id="ARBA00025153"/>
    </source>
</evidence>
<keyword evidence="12 17" id="KW-0456">Lyase</keyword>
<dbReference type="PROSITE" id="PS51383">
    <property type="entry name" value="YJEF_C_3"/>
    <property type="match status" value="1"/>
</dbReference>
<dbReference type="GO" id="GO:0046496">
    <property type="term" value="P:nicotinamide nucleotide metabolic process"/>
    <property type="evidence" value="ECO:0007669"/>
    <property type="project" value="UniProtKB-UniRule"/>
</dbReference>
<feature type="binding site" evidence="17">
    <location>
        <position position="443"/>
    </location>
    <ligand>
        <name>AMP</name>
        <dbReference type="ChEBI" id="CHEBI:456215"/>
    </ligand>
</feature>
<feature type="binding site" evidence="18">
    <location>
        <position position="169"/>
    </location>
    <ligand>
        <name>(6S)-NADPHX</name>
        <dbReference type="ChEBI" id="CHEBI:64076"/>
    </ligand>
</feature>
<dbReference type="PROSITE" id="PS51385">
    <property type="entry name" value="YJEF_N"/>
    <property type="match status" value="1"/>
</dbReference>
<dbReference type="EC" id="4.2.1.136" evidence="19"/>
<feature type="domain" description="YjeF C-terminal" evidence="20">
    <location>
        <begin position="235"/>
        <end position="503"/>
    </location>
</feature>
<dbReference type="RefSeq" id="WP_136131738.1">
    <property type="nucleotide sequence ID" value="NZ_PDKS01000003.1"/>
</dbReference>
<organism evidence="22 23">
    <name type="scientific">Candidatus Pantoea edessiphila</name>
    <dbReference type="NCBI Taxonomy" id="2044610"/>
    <lineage>
        <taxon>Bacteria</taxon>
        <taxon>Pseudomonadati</taxon>
        <taxon>Pseudomonadota</taxon>
        <taxon>Gammaproteobacteria</taxon>
        <taxon>Enterobacterales</taxon>
        <taxon>Erwiniaceae</taxon>
        <taxon>Pantoea</taxon>
    </lineage>
</organism>
<dbReference type="NCBIfam" id="TIGR00197">
    <property type="entry name" value="yjeF_nterm"/>
    <property type="match status" value="1"/>
</dbReference>
<comment type="catalytic activity">
    <reaction evidence="1 18 19">
        <text>(6R)-NADHX = (6S)-NADHX</text>
        <dbReference type="Rhea" id="RHEA:32215"/>
        <dbReference type="ChEBI" id="CHEBI:64074"/>
        <dbReference type="ChEBI" id="CHEBI:64075"/>
        <dbReference type="EC" id="5.1.99.6"/>
    </reaction>
</comment>
<dbReference type="AlphaFoldDB" id="A0A2P5SXQ5"/>
<dbReference type="Proteomes" id="UP000296034">
    <property type="component" value="Unassembled WGS sequence"/>
</dbReference>
<comment type="similarity">
    <text evidence="17">Belongs to the NnrD/CARKD family.</text>
</comment>
<dbReference type="PROSITE" id="PS01049">
    <property type="entry name" value="YJEF_C_1"/>
    <property type="match status" value="1"/>
</dbReference>
<feature type="domain" description="YjeF N-terminal" evidence="21">
    <location>
        <begin position="23"/>
        <end position="226"/>
    </location>
</feature>
<evidence type="ECO:0000256" key="16">
    <source>
        <dbReference type="ARBA" id="ARBA00049209"/>
    </source>
</evidence>
<comment type="function">
    <text evidence="14 19">Bifunctional enzyme that catalyzes the epimerization of the S- and R-forms of NAD(P)HX and the dehydration of the S-form of NAD(P)HX at the expense of ADP, which is converted to AMP. This allows the repair of both epimers of NAD(P)HX, a damaged form of NAD(P)H that is a result of enzymatic or heat-dependent hydration.</text>
</comment>
<comment type="cofactor">
    <cofactor evidence="17">
        <name>Mg(2+)</name>
        <dbReference type="ChEBI" id="CHEBI:18420"/>
    </cofactor>
</comment>
<keyword evidence="8 17" id="KW-0521">NADP</keyword>
<evidence type="ECO:0000256" key="8">
    <source>
        <dbReference type="ARBA" id="ARBA00022857"/>
    </source>
</evidence>
<dbReference type="FunFam" id="3.40.1190.20:FF:000017">
    <property type="entry name" value="Multifunctional fusion protein"/>
    <property type="match status" value="1"/>
</dbReference>
<keyword evidence="6 17" id="KW-0547">Nucleotide-binding</keyword>
<accession>A0A2P5SXQ5</accession>
<keyword evidence="13" id="KW-0511">Multifunctional enzyme</keyword>
<feature type="binding site" evidence="18">
    <location>
        <position position="72"/>
    </location>
    <ligand>
        <name>K(+)</name>
        <dbReference type="ChEBI" id="CHEBI:29103"/>
    </ligand>
</feature>
<dbReference type="GO" id="GO:0110051">
    <property type="term" value="P:metabolite repair"/>
    <property type="evidence" value="ECO:0007669"/>
    <property type="project" value="TreeGrafter"/>
</dbReference>
<evidence type="ECO:0000256" key="3">
    <source>
        <dbReference type="ARBA" id="ARBA00006001"/>
    </source>
</evidence>
<feature type="binding site" evidence="17">
    <location>
        <position position="377"/>
    </location>
    <ligand>
        <name>(6S)-NADPHX</name>
        <dbReference type="ChEBI" id="CHEBI:64076"/>
    </ligand>
</feature>
<dbReference type="Pfam" id="PF03853">
    <property type="entry name" value="YjeF_N"/>
    <property type="match status" value="1"/>
</dbReference>
<dbReference type="Pfam" id="PF01256">
    <property type="entry name" value="Carb_kinase"/>
    <property type="match status" value="1"/>
</dbReference>
<dbReference type="CDD" id="cd01171">
    <property type="entry name" value="YXKO-related"/>
    <property type="match status" value="1"/>
</dbReference>
<comment type="catalytic activity">
    <reaction evidence="16 17 19">
        <text>(6S)-NADPHX + ADP = AMP + phosphate + NADPH + H(+)</text>
        <dbReference type="Rhea" id="RHEA:32235"/>
        <dbReference type="ChEBI" id="CHEBI:15378"/>
        <dbReference type="ChEBI" id="CHEBI:43474"/>
        <dbReference type="ChEBI" id="CHEBI:57783"/>
        <dbReference type="ChEBI" id="CHEBI:64076"/>
        <dbReference type="ChEBI" id="CHEBI:456215"/>
        <dbReference type="ChEBI" id="CHEBI:456216"/>
        <dbReference type="EC" id="4.2.1.136"/>
    </reaction>
</comment>
<dbReference type="InterPro" id="IPR000631">
    <property type="entry name" value="CARKD"/>
</dbReference>
<feature type="binding site" evidence="18">
    <location>
        <position position="136"/>
    </location>
    <ligand>
        <name>K(+)</name>
        <dbReference type="ChEBI" id="CHEBI:29103"/>
    </ligand>
</feature>
<comment type="similarity">
    <text evidence="3 19">In the N-terminal section; belongs to the NnrE/AIBP family.</text>
</comment>
<dbReference type="PANTHER" id="PTHR12592:SF0">
    <property type="entry name" value="ATP-DEPENDENT (S)-NAD(P)H-HYDRATE DEHYDRATASE"/>
    <property type="match status" value="1"/>
</dbReference>
<proteinExistence type="inferred from homology"/>
<dbReference type="InterPro" id="IPR036652">
    <property type="entry name" value="YjeF_N_dom_sf"/>
</dbReference>
<feature type="binding site" evidence="17">
    <location>
        <position position="270"/>
    </location>
    <ligand>
        <name>(6S)-NADPHX</name>
        <dbReference type="ChEBI" id="CHEBI:64076"/>
    </ligand>
</feature>
<dbReference type="NCBIfam" id="TIGR00196">
    <property type="entry name" value="yjeF_cterm"/>
    <property type="match status" value="1"/>
</dbReference>
<evidence type="ECO:0000256" key="15">
    <source>
        <dbReference type="ARBA" id="ARBA00048238"/>
    </source>
</evidence>
<comment type="caution">
    <text evidence="18">Lacks conserved residue(s) required for the propagation of feature annotation.</text>
</comment>
<evidence type="ECO:0000256" key="18">
    <source>
        <dbReference type="HAMAP-Rule" id="MF_01966"/>
    </source>
</evidence>
<feature type="binding site" evidence="18">
    <location>
        <begin position="140"/>
        <end position="146"/>
    </location>
    <ligand>
        <name>(6S)-NADPHX</name>
        <dbReference type="ChEBI" id="CHEBI:64076"/>
    </ligand>
</feature>
<feature type="binding site" evidence="17">
    <location>
        <position position="331"/>
    </location>
    <ligand>
        <name>(6S)-NADPHX</name>
        <dbReference type="ChEBI" id="CHEBI:64076"/>
    </ligand>
</feature>
<keyword evidence="9 18" id="KW-0630">Potassium</keyword>
<dbReference type="InterPro" id="IPR004443">
    <property type="entry name" value="YjeF_N_dom"/>
</dbReference>
<dbReference type="PROSITE" id="PS01050">
    <property type="entry name" value="YJEF_C_2"/>
    <property type="match status" value="1"/>
</dbReference>
<sequence length="516" mass="56176">MIKKTKNNYINHLPFSVWPVHSLNQLEQDGAKYLGINLYEFMLRAGNEIYKHISIHWPNAKHWLFLCGNGNNGGDGYIAARIAKISGKQVTLISYTGTRITHSKEAQLAYKSWLLIHGTINEPSISWPDNVDIIIDALLGTGINRIPDQMCSQLIEKANNYCAPILSVDIPSGLFASTGYVPGAVIAASHTLSFIALKPGQLTGKARDYIGKLYYIDLGLKSFLFNKKAPILRCDSRFLSHWLKPHKPTSHKGDNGKLLVIGGNIGTVGAIFMTAEAALRTGSGMVRLLTYKANMIPIITTRPEIMIDELTNDDLLKKSLSWADVIVIGPGLGNNDMGTEILKKISESTKPMVWDADALNFLSVFKDKRNNRVITPHPGEASILLDVNTSTIEQDRLYAVKSLIDKYGGVVVLKGSGTIIADEKGNTAIADVGNAGMASGGMGDVLSGIIASLIGQNLTLFDSACAGCVIHGSAADELASYKGSRGILATDLFKVLWKFVNPNMKNKYEKLYLPTI</sequence>
<comment type="function">
    <text evidence="18">Catalyzes the epimerization of the S- and R-forms of NAD(P)HX, a damaged form of NAD(P)H that is a result of enzymatic or heat-dependent hydration. This is a prerequisite for the S-specific NAD(P)H-hydrate dehydratase to allow the repair of both epimers of NAD(P)HX.</text>
</comment>
<dbReference type="OrthoDB" id="9806925at2"/>